<evidence type="ECO:0000256" key="2">
    <source>
        <dbReference type="ARBA" id="ARBA00022490"/>
    </source>
</evidence>
<accession>A0A160VIU2</accession>
<evidence type="ECO:0000256" key="1">
    <source>
        <dbReference type="ARBA" id="ARBA00004496"/>
    </source>
</evidence>
<evidence type="ECO:0000256" key="3">
    <source>
        <dbReference type="ARBA" id="ARBA00022741"/>
    </source>
</evidence>
<keyword evidence="2" id="KW-0963">Cytoplasm</keyword>
<protein>
    <submittedName>
        <fullName evidence="7">Rod shape-determining protein MreB</fullName>
    </submittedName>
</protein>
<dbReference type="SUPFAM" id="SSF53067">
    <property type="entry name" value="Actin-like ATPase domain"/>
    <property type="match status" value="2"/>
</dbReference>
<dbReference type="GO" id="GO:0000902">
    <property type="term" value="P:cell morphogenesis"/>
    <property type="evidence" value="ECO:0007669"/>
    <property type="project" value="InterPro"/>
</dbReference>
<dbReference type="GO" id="GO:0005737">
    <property type="term" value="C:cytoplasm"/>
    <property type="evidence" value="ECO:0007669"/>
    <property type="project" value="UniProtKB-SubCell"/>
</dbReference>
<dbReference type="InterPro" id="IPR056546">
    <property type="entry name" value="MreB_MamK-like"/>
</dbReference>
<gene>
    <name evidence="7" type="ORF">MGWOODY_Mmi988</name>
</gene>
<comment type="similarity">
    <text evidence="6">Belongs to the FtsA/MreB family.</text>
</comment>
<reference evidence="7" key="1">
    <citation type="submission" date="2015-10" db="EMBL/GenBank/DDBJ databases">
        <authorList>
            <person name="Gilbert D.G."/>
        </authorList>
    </citation>
    <scope>NUCLEOTIDE SEQUENCE</scope>
</reference>
<evidence type="ECO:0000256" key="6">
    <source>
        <dbReference type="ARBA" id="ARBA00023458"/>
    </source>
</evidence>
<dbReference type="InterPro" id="IPR043129">
    <property type="entry name" value="ATPase_NBD"/>
</dbReference>
<dbReference type="PANTHER" id="PTHR42749:SF1">
    <property type="entry name" value="CELL SHAPE-DETERMINING PROTEIN MREB"/>
    <property type="match status" value="1"/>
</dbReference>
<proteinExistence type="inferred from homology"/>
<dbReference type="PRINTS" id="PR01652">
    <property type="entry name" value="SHAPEPROTEIN"/>
</dbReference>
<dbReference type="EMBL" id="FAXC01000422">
    <property type="protein sequence ID" value="CUV10492.1"/>
    <property type="molecule type" value="Genomic_DNA"/>
</dbReference>
<organism evidence="7">
    <name type="scientific">hydrothermal vent metagenome</name>
    <dbReference type="NCBI Taxonomy" id="652676"/>
    <lineage>
        <taxon>unclassified sequences</taxon>
        <taxon>metagenomes</taxon>
        <taxon>ecological metagenomes</taxon>
    </lineage>
</organism>
<comment type="subcellular location">
    <subcellularLocation>
        <location evidence="1">Cytoplasm</location>
    </subcellularLocation>
</comment>
<dbReference type="CDD" id="cd10225">
    <property type="entry name" value="ASKHA_NBD_MreB-like"/>
    <property type="match status" value="1"/>
</dbReference>
<dbReference type="GO" id="GO:0005524">
    <property type="term" value="F:ATP binding"/>
    <property type="evidence" value="ECO:0007669"/>
    <property type="project" value="UniProtKB-KW"/>
</dbReference>
<dbReference type="NCBIfam" id="NF010539">
    <property type="entry name" value="PRK13927.1"/>
    <property type="match status" value="1"/>
</dbReference>
<keyword evidence="4" id="KW-0067">ATP-binding</keyword>
<dbReference type="GO" id="GO:0008360">
    <property type="term" value="P:regulation of cell shape"/>
    <property type="evidence" value="ECO:0007669"/>
    <property type="project" value="UniProtKB-KW"/>
</dbReference>
<dbReference type="NCBIfam" id="TIGR00904">
    <property type="entry name" value="mreB"/>
    <property type="match status" value="1"/>
</dbReference>
<evidence type="ECO:0000313" key="7">
    <source>
        <dbReference type="EMBL" id="CUV10492.1"/>
    </source>
</evidence>
<dbReference type="PANTHER" id="PTHR42749">
    <property type="entry name" value="CELL SHAPE-DETERMINING PROTEIN MREB"/>
    <property type="match status" value="1"/>
</dbReference>
<dbReference type="Pfam" id="PF06723">
    <property type="entry name" value="MreB_Mbl"/>
    <property type="match status" value="1"/>
</dbReference>
<dbReference type="AlphaFoldDB" id="A0A160VIU2"/>
<evidence type="ECO:0000256" key="5">
    <source>
        <dbReference type="ARBA" id="ARBA00022960"/>
    </source>
</evidence>
<dbReference type="HAMAP" id="MF_02207">
    <property type="entry name" value="MreB"/>
    <property type="match status" value="1"/>
</dbReference>
<dbReference type="InterPro" id="IPR004753">
    <property type="entry name" value="MreB"/>
</dbReference>
<keyword evidence="3" id="KW-0547">Nucleotide-binding</keyword>
<keyword evidence="5" id="KW-0133">Cell shape</keyword>
<sequence>MGFLSNISNPLNWLSGDIAIDLGTANTLLWMKGKGIMINEPSIVARSVNDGNIIAVGNKAKAMLGRTHRDIETIRPLRDGVIADFDMTDGMLLGFIRMINISPLARMRMVICVPSGVTEVERRAVKDSGLRANAREVFLIEEPVAAAIGIGLDISQPVGNIIVDIGGGTTEIAVIALSGVVTKETIRVAGDEMDEALVQWFRNEHKLDIGISTGESIKKSVGSAMRMKSETISVKGRDLVSGIPKTIDVTSDEVRQALKDPVSMIVEAVKKALERTPPELSADILDRGIIMTGGGSILKGMDQIIRERTNVPVNIAEDPLLSVVRGTGMVLEDIKKYEAVLI</sequence>
<name>A0A160VIU2_9ZZZZ</name>
<dbReference type="Gene3D" id="3.30.420.40">
    <property type="match status" value="3"/>
</dbReference>
<evidence type="ECO:0000256" key="4">
    <source>
        <dbReference type="ARBA" id="ARBA00022840"/>
    </source>
</evidence>